<accession>A0A939T4E7</accession>
<dbReference type="EMBL" id="JAGEOJ010000007">
    <property type="protein sequence ID" value="MBO2449363.1"/>
    <property type="molecule type" value="Genomic_DNA"/>
</dbReference>
<name>A0A939T4E7_9ACTN</name>
<evidence type="ECO:0008006" key="3">
    <source>
        <dbReference type="Google" id="ProtNLM"/>
    </source>
</evidence>
<evidence type="ECO:0000313" key="2">
    <source>
        <dbReference type="Proteomes" id="UP000669179"/>
    </source>
</evidence>
<organism evidence="1 2">
    <name type="scientific">Actinomadura barringtoniae</name>
    <dbReference type="NCBI Taxonomy" id="1427535"/>
    <lineage>
        <taxon>Bacteria</taxon>
        <taxon>Bacillati</taxon>
        <taxon>Actinomycetota</taxon>
        <taxon>Actinomycetes</taxon>
        <taxon>Streptosporangiales</taxon>
        <taxon>Thermomonosporaceae</taxon>
        <taxon>Actinomadura</taxon>
    </lineage>
</organism>
<dbReference type="Proteomes" id="UP000669179">
    <property type="component" value="Unassembled WGS sequence"/>
</dbReference>
<keyword evidence="2" id="KW-1185">Reference proteome</keyword>
<evidence type="ECO:0000313" key="1">
    <source>
        <dbReference type="EMBL" id="MBO2449363.1"/>
    </source>
</evidence>
<dbReference type="RefSeq" id="WP_208257214.1">
    <property type="nucleotide sequence ID" value="NZ_JAGEOJ010000007.1"/>
</dbReference>
<dbReference type="AlphaFoldDB" id="A0A939T4E7"/>
<comment type="caution">
    <text evidence="1">The sequence shown here is derived from an EMBL/GenBank/DDBJ whole genome shotgun (WGS) entry which is preliminary data.</text>
</comment>
<proteinExistence type="predicted"/>
<protein>
    <recommendedName>
        <fullName evidence="3">C2H2-type domain-containing protein</fullName>
    </recommendedName>
</protein>
<gene>
    <name evidence="1" type="ORF">J4573_19840</name>
</gene>
<reference evidence="1" key="1">
    <citation type="submission" date="2021-03" db="EMBL/GenBank/DDBJ databases">
        <authorList>
            <person name="Kanchanasin P."/>
            <person name="Saeng-In P."/>
            <person name="Phongsopitanun W."/>
            <person name="Yuki M."/>
            <person name="Kudo T."/>
            <person name="Ohkuma M."/>
            <person name="Tanasupawat S."/>
        </authorList>
    </citation>
    <scope>NUCLEOTIDE SEQUENCE</scope>
    <source>
        <strain evidence="1">GKU 128</strain>
    </source>
</reference>
<sequence length="81" mass="9223">MRTREIHVLAETWRFYCLDCLMPYQALYEARHADDGHGGDAVAWRRDGIASQPPWTEPTCPECLGLHVKVLPAGSFVPQQR</sequence>